<protein>
    <submittedName>
        <fullName evidence="4">Glutathione S-transferase T2-like</fullName>
    </submittedName>
</protein>
<evidence type="ECO:0000259" key="2">
    <source>
        <dbReference type="Pfam" id="PF14303"/>
    </source>
</evidence>
<dbReference type="RefSeq" id="XP_018818225.2">
    <property type="nucleotide sequence ID" value="XM_018962680.2"/>
</dbReference>
<feature type="domain" description="No apical meristem-associated C-terminal" evidence="2">
    <location>
        <begin position="59"/>
        <end position="222"/>
    </location>
</feature>
<dbReference type="InterPro" id="IPR029466">
    <property type="entry name" value="NAM-associated_C"/>
</dbReference>
<dbReference type="KEGG" id="jre:108989162"/>
<dbReference type="GeneID" id="108989162"/>
<dbReference type="AlphaFoldDB" id="A0A2I4EFR7"/>
<accession>A0A2I4EFR7</accession>
<keyword evidence="3" id="KW-1185">Reference proteome</keyword>
<evidence type="ECO:0000256" key="1">
    <source>
        <dbReference type="SAM" id="MobiDB-lite"/>
    </source>
</evidence>
<dbReference type="Pfam" id="PF14303">
    <property type="entry name" value="NAM-associated"/>
    <property type="match status" value="1"/>
</dbReference>
<dbReference type="Proteomes" id="UP000235220">
    <property type="component" value="Chromosome 14"/>
</dbReference>
<evidence type="ECO:0000313" key="3">
    <source>
        <dbReference type="Proteomes" id="UP000235220"/>
    </source>
</evidence>
<name>A0A2I4EFR7_JUGRE</name>
<dbReference type="InParanoid" id="A0A2I4EFR7"/>
<proteinExistence type="predicted"/>
<gene>
    <name evidence="4" type="primary">LOC108989162</name>
</gene>
<feature type="region of interest" description="Disordered" evidence="1">
    <location>
        <begin position="82"/>
        <end position="101"/>
    </location>
</feature>
<reference evidence="4" key="1">
    <citation type="submission" date="2025-08" db="UniProtKB">
        <authorList>
            <consortium name="RefSeq"/>
        </authorList>
    </citation>
    <scope>IDENTIFICATION</scope>
    <source>
        <tissue evidence="4">Leaves</tissue>
    </source>
</reference>
<dbReference type="PANTHER" id="PTHR45125:SF51">
    <property type="entry name" value="F21J9.4-RELATED"/>
    <property type="match status" value="1"/>
</dbReference>
<dbReference type="PANTHER" id="PTHR45125">
    <property type="entry name" value="F21J9.4-RELATED"/>
    <property type="match status" value="1"/>
</dbReference>
<organism evidence="3 4">
    <name type="scientific">Juglans regia</name>
    <name type="common">English walnut</name>
    <dbReference type="NCBI Taxonomy" id="51240"/>
    <lineage>
        <taxon>Eukaryota</taxon>
        <taxon>Viridiplantae</taxon>
        <taxon>Streptophyta</taxon>
        <taxon>Embryophyta</taxon>
        <taxon>Tracheophyta</taxon>
        <taxon>Spermatophyta</taxon>
        <taxon>Magnoliopsida</taxon>
        <taxon>eudicotyledons</taxon>
        <taxon>Gunneridae</taxon>
        <taxon>Pentapetalae</taxon>
        <taxon>rosids</taxon>
        <taxon>fabids</taxon>
        <taxon>Fagales</taxon>
        <taxon>Juglandaceae</taxon>
        <taxon>Juglans</taxon>
    </lineage>
</organism>
<evidence type="ECO:0000313" key="4">
    <source>
        <dbReference type="RefSeq" id="XP_018818225.2"/>
    </source>
</evidence>
<sequence>MANRSGGSLTNRWSVIQKCTNKFCAAVAQIESLHPSGATEQDKIERAKIMYRETEKATYNMEHCWCLLRHQPKWQQHVSILSTRRKPHGKRPAMAESTPLGDDTINDNVEVIFERPPGKKAEKERERKRKMAESYDAEFVEALTCMKNDRAAFMSERRQATSKLSERRQATSKLSADRAQLLVEKKMRNDTENRKIDIEIMKMDLAGMNGMQREYFLNLQKEVFEKSRKRFSSPSQSSSFEDV</sequence>
<dbReference type="OrthoDB" id="2507178at2759"/>